<dbReference type="Gene3D" id="2.115.10.20">
    <property type="entry name" value="Glycosyl hydrolase domain, family 43"/>
    <property type="match status" value="1"/>
</dbReference>
<dbReference type="PANTHER" id="PTHR43772:SF2">
    <property type="entry name" value="PUTATIVE (AFU_ORTHOLOGUE AFUA_2G04480)-RELATED"/>
    <property type="match status" value="1"/>
</dbReference>
<dbReference type="RefSeq" id="WP_242288069.1">
    <property type="nucleotide sequence ID" value="NZ_JAKKSL010000004.1"/>
</dbReference>
<reference evidence="8" key="1">
    <citation type="submission" date="2022-01" db="EMBL/GenBank/DDBJ databases">
        <title>Colwellia maritima, isolated from seawater.</title>
        <authorList>
            <person name="Kristyanto S."/>
            <person name="Jung J."/>
            <person name="Jeon C.O."/>
        </authorList>
    </citation>
    <scope>NUCLEOTIDE SEQUENCE</scope>
    <source>
        <strain evidence="8">MSW7</strain>
    </source>
</reference>
<evidence type="ECO:0000256" key="5">
    <source>
        <dbReference type="ARBA" id="ARBA00023295"/>
    </source>
</evidence>
<protein>
    <submittedName>
        <fullName evidence="8">Glycoside hydrolase family 43 protein</fullName>
    </submittedName>
</protein>
<keyword evidence="3 6" id="KW-0378">Hydrolase</keyword>
<dbReference type="InterPro" id="IPR006710">
    <property type="entry name" value="Glyco_hydro_43"/>
</dbReference>
<evidence type="ECO:0000256" key="2">
    <source>
        <dbReference type="ARBA" id="ARBA00022651"/>
    </source>
</evidence>
<keyword evidence="7" id="KW-1133">Transmembrane helix</keyword>
<dbReference type="GO" id="GO:0016787">
    <property type="term" value="F:hydrolase activity"/>
    <property type="evidence" value="ECO:0007669"/>
    <property type="project" value="UniProtKB-KW"/>
</dbReference>
<keyword evidence="2" id="KW-0858">Xylan degradation</keyword>
<evidence type="ECO:0000256" key="4">
    <source>
        <dbReference type="ARBA" id="ARBA00023277"/>
    </source>
</evidence>
<keyword evidence="4" id="KW-0119">Carbohydrate metabolism</keyword>
<keyword evidence="2" id="KW-0624">Polysaccharide degradation</keyword>
<comment type="caution">
    <text evidence="8">The sequence shown here is derived from an EMBL/GenBank/DDBJ whole genome shotgun (WGS) entry which is preliminary data.</text>
</comment>
<sequence>MKIKAKKTALPVNVINVFMLVASVVSIRVYAVNGSSNKKVPEALFPQKPLITHMYTADPSAHVFDGKLYIYPSHDIESGVVRDSSGGHFDMRDYHVFSIDEVTPNTKVVDHGQALHVDQVPWATKQMWAPDAAEKDGKYYLYFPAKDKNNIFRIGVATANTPTGPFVPEAQPIKDAYSIDPSVFQDDDGSYYLYVGGIMGGQLQRWQTGSYIEEDKYPADNEPVYMPKIAKLNADMKSLAQPLQDVVIQDEFGKPIVQGDFDRKFFEAAWVHKIKDIYYLSYSTGHSRFIQYGTSKSPYGPFTWRGKVLEPVLGWTNHHSIAEFKGKWYLFFHDSSLSDGKTHLRSVKMVELIHNEDGTIQTVDAYFGELDK</sequence>
<proteinExistence type="inferred from homology"/>
<evidence type="ECO:0000313" key="9">
    <source>
        <dbReference type="Proteomes" id="UP001139646"/>
    </source>
</evidence>
<keyword evidence="7" id="KW-0812">Transmembrane</keyword>
<comment type="similarity">
    <text evidence="1 6">Belongs to the glycosyl hydrolase 43 family.</text>
</comment>
<dbReference type="PANTHER" id="PTHR43772">
    <property type="entry name" value="ENDO-1,4-BETA-XYLANASE"/>
    <property type="match status" value="1"/>
</dbReference>
<dbReference type="CDD" id="cd18619">
    <property type="entry name" value="GH43_CoXyl43_like"/>
    <property type="match status" value="1"/>
</dbReference>
<keyword evidence="9" id="KW-1185">Reference proteome</keyword>
<evidence type="ECO:0000313" key="8">
    <source>
        <dbReference type="EMBL" id="MCI2285265.1"/>
    </source>
</evidence>
<keyword evidence="5 6" id="KW-0326">Glycosidase</keyword>
<name>A0ABS9X4T8_9GAMM</name>
<dbReference type="SUPFAM" id="SSF75005">
    <property type="entry name" value="Arabinanase/levansucrase/invertase"/>
    <property type="match status" value="1"/>
</dbReference>
<dbReference type="InterPro" id="IPR052176">
    <property type="entry name" value="Glycosyl_Hydrlase_43_Enz"/>
</dbReference>
<dbReference type="Pfam" id="PF04616">
    <property type="entry name" value="Glyco_hydro_43"/>
    <property type="match status" value="1"/>
</dbReference>
<gene>
    <name evidence="8" type="ORF">L3081_20135</name>
</gene>
<organism evidence="8 9">
    <name type="scientific">Colwellia maritima</name>
    <dbReference type="NCBI Taxonomy" id="2912588"/>
    <lineage>
        <taxon>Bacteria</taxon>
        <taxon>Pseudomonadati</taxon>
        <taxon>Pseudomonadota</taxon>
        <taxon>Gammaproteobacteria</taxon>
        <taxon>Alteromonadales</taxon>
        <taxon>Colwelliaceae</taxon>
        <taxon>Colwellia</taxon>
    </lineage>
</organism>
<dbReference type="EMBL" id="JAKKSL010000004">
    <property type="protein sequence ID" value="MCI2285265.1"/>
    <property type="molecule type" value="Genomic_DNA"/>
</dbReference>
<feature type="transmembrane region" description="Helical" evidence="7">
    <location>
        <begin position="12"/>
        <end position="31"/>
    </location>
</feature>
<keyword evidence="7" id="KW-0472">Membrane</keyword>
<dbReference type="InterPro" id="IPR023296">
    <property type="entry name" value="Glyco_hydro_beta-prop_sf"/>
</dbReference>
<evidence type="ECO:0000256" key="3">
    <source>
        <dbReference type="ARBA" id="ARBA00022801"/>
    </source>
</evidence>
<evidence type="ECO:0000256" key="1">
    <source>
        <dbReference type="ARBA" id="ARBA00009865"/>
    </source>
</evidence>
<dbReference type="Proteomes" id="UP001139646">
    <property type="component" value="Unassembled WGS sequence"/>
</dbReference>
<evidence type="ECO:0000256" key="7">
    <source>
        <dbReference type="SAM" id="Phobius"/>
    </source>
</evidence>
<evidence type="ECO:0000256" key="6">
    <source>
        <dbReference type="RuleBase" id="RU361187"/>
    </source>
</evidence>
<accession>A0ABS9X4T8</accession>